<gene>
    <name evidence="1" type="ORF">RDB_LOCUS96090</name>
</gene>
<evidence type="ECO:0000313" key="1">
    <source>
        <dbReference type="EMBL" id="CAE6460791.1"/>
    </source>
</evidence>
<dbReference type="AlphaFoldDB" id="A0A8H3BLL9"/>
<evidence type="ECO:0000313" key="2">
    <source>
        <dbReference type="Proteomes" id="UP000663843"/>
    </source>
</evidence>
<sequence>MTDQVHPYWGQVKDRYDDNYLYDIQVARQQAIFSPCVSVALHDDVAETVDKLSALGQGSAKMDWNNNPNFITLSMLNSVVQHMSFPCSLSALQSPPAIHGCIILMQSITRFGRPSPFSYEYGYLCFRILVVAFDYCVLLCSGRYKSFIEEVQQPQNYLLQEGHIPILSRTVSELIEDGLSETYQVYGKFSNSTCPWTDNYTGPLITDNHILRLAQLLDIDCKHFLIFLRSNYALRLSAVLYTMCQSVFNPNKDPVSKEDPLIQIFSRIYPRALLLVPNYPFGLNSLHYDAMDLGDEYESTTKFLDAEDSKLVFRAYADRLTVLSGTALHSRASTTLALDLLQCIQPIIHNDCEDELPRAIRATVRCMWGDLVAGELALKSLVRHSMQLLHAIKHWFDFLIKRVKSAHEKLIEAMDSIIEEELVNFVIRMILEAGLKNEELEASDSALAAPLIPAVTEIFFTIKKVFPSAYLKRRFHQSIFSWVAFLVNFQNTVAPAVHPSRLRWVTCLNFLSQIVGILGGNKCMFDGRCGNARCPVPMKVTYTCSGVVYCSPRCYARAGNLTRAHTSATNTTHVE</sequence>
<reference evidence="1" key="1">
    <citation type="submission" date="2021-01" db="EMBL/GenBank/DDBJ databases">
        <authorList>
            <person name="Kaushik A."/>
        </authorList>
    </citation>
    <scope>NUCLEOTIDE SEQUENCE</scope>
    <source>
        <strain evidence="1">AG2-2IIIB</strain>
    </source>
</reference>
<organism evidence="1 2">
    <name type="scientific">Rhizoctonia solani</name>
    <dbReference type="NCBI Taxonomy" id="456999"/>
    <lineage>
        <taxon>Eukaryota</taxon>
        <taxon>Fungi</taxon>
        <taxon>Dikarya</taxon>
        <taxon>Basidiomycota</taxon>
        <taxon>Agaricomycotina</taxon>
        <taxon>Agaricomycetes</taxon>
        <taxon>Cantharellales</taxon>
        <taxon>Ceratobasidiaceae</taxon>
        <taxon>Rhizoctonia</taxon>
    </lineage>
</organism>
<protein>
    <submittedName>
        <fullName evidence="1">Uncharacterized protein</fullName>
    </submittedName>
</protein>
<comment type="caution">
    <text evidence="1">The sequence shown here is derived from an EMBL/GenBank/DDBJ whole genome shotgun (WGS) entry which is preliminary data.</text>
</comment>
<dbReference type="Proteomes" id="UP000663843">
    <property type="component" value="Unassembled WGS sequence"/>
</dbReference>
<accession>A0A8H3BLL9</accession>
<proteinExistence type="predicted"/>
<name>A0A8H3BLL9_9AGAM</name>
<dbReference type="EMBL" id="CAJMWT010003013">
    <property type="protein sequence ID" value="CAE6460791.1"/>
    <property type="molecule type" value="Genomic_DNA"/>
</dbReference>